<dbReference type="PROSITE" id="PS50965">
    <property type="entry name" value="NERD"/>
    <property type="match status" value="1"/>
</dbReference>
<dbReference type="eggNOG" id="ENOG502Z8AV">
    <property type="taxonomic scope" value="Bacteria"/>
</dbReference>
<evidence type="ECO:0000313" key="2">
    <source>
        <dbReference type="EMBL" id="ESK65510.1"/>
    </source>
</evidence>
<dbReference type="Proteomes" id="UP000019050">
    <property type="component" value="Unassembled WGS sequence"/>
</dbReference>
<name>W1Q2Y4_ABIDE</name>
<evidence type="ECO:0000313" key="3">
    <source>
        <dbReference type="Proteomes" id="UP000019050"/>
    </source>
</evidence>
<dbReference type="OrthoDB" id="2136191at2"/>
<dbReference type="InterPro" id="IPR011528">
    <property type="entry name" value="NERD"/>
</dbReference>
<protein>
    <recommendedName>
        <fullName evidence="1">NERD domain-containing protein</fullName>
    </recommendedName>
</protein>
<evidence type="ECO:0000259" key="1">
    <source>
        <dbReference type="PROSITE" id="PS50965"/>
    </source>
</evidence>
<dbReference type="Pfam" id="PF08378">
    <property type="entry name" value="NERD"/>
    <property type="match status" value="1"/>
</dbReference>
<comment type="caution">
    <text evidence="2">The sequence shown here is derived from an EMBL/GenBank/DDBJ whole genome shotgun (WGS) entry which is preliminary data.</text>
</comment>
<dbReference type="HOGENOM" id="CLU_073334_0_0_9"/>
<dbReference type="RefSeq" id="WP_023391777.1">
    <property type="nucleotide sequence ID" value="NZ_KI535340.1"/>
</dbReference>
<accession>W1Q2Y4</accession>
<organism evidence="2 3">
    <name type="scientific">Abiotrophia defectiva ATCC 49176</name>
    <dbReference type="NCBI Taxonomy" id="592010"/>
    <lineage>
        <taxon>Bacteria</taxon>
        <taxon>Bacillati</taxon>
        <taxon>Bacillota</taxon>
        <taxon>Bacilli</taxon>
        <taxon>Lactobacillales</taxon>
        <taxon>Aerococcaceae</taxon>
        <taxon>Abiotrophia</taxon>
    </lineage>
</organism>
<feature type="domain" description="NERD" evidence="1">
    <location>
        <begin position="33"/>
        <end position="151"/>
    </location>
</feature>
<dbReference type="STRING" id="592010.GCWU000182_001133"/>
<reference evidence="2" key="1">
    <citation type="submission" date="2013-06" db="EMBL/GenBank/DDBJ databases">
        <authorList>
            <person name="Weinstock G."/>
            <person name="Sodergren E."/>
            <person name="Clifton S."/>
            <person name="Fulton L."/>
            <person name="Fulton B."/>
            <person name="Courtney L."/>
            <person name="Fronick C."/>
            <person name="Harrison M."/>
            <person name="Strong C."/>
            <person name="Farmer C."/>
            <person name="Delahaunty K."/>
            <person name="Markovic C."/>
            <person name="Hall O."/>
            <person name="Minx P."/>
            <person name="Tomlinson C."/>
            <person name="Mitreva M."/>
            <person name="Nelson J."/>
            <person name="Hou S."/>
            <person name="Wollam A."/>
            <person name="Pepin K.H."/>
            <person name="Johnson M."/>
            <person name="Bhonagiri V."/>
            <person name="Nash W.E."/>
            <person name="Warren W."/>
            <person name="Chinwalla A."/>
            <person name="Mardis E.R."/>
            <person name="Wilson R.K."/>
        </authorList>
    </citation>
    <scope>NUCLEOTIDE SEQUENCE [LARGE SCALE GENOMIC DNA]</scope>
    <source>
        <strain evidence="2">ATCC 49176</strain>
    </source>
</reference>
<keyword evidence="3" id="KW-1185">Reference proteome</keyword>
<gene>
    <name evidence="2" type="ORF">GCWU000182_001133</name>
</gene>
<proteinExistence type="predicted"/>
<dbReference type="AlphaFoldDB" id="W1Q2Y4"/>
<dbReference type="EMBL" id="ACIN03000008">
    <property type="protein sequence ID" value="ESK65510.1"/>
    <property type="molecule type" value="Genomic_DNA"/>
</dbReference>
<dbReference type="GeneID" id="84817658"/>
<sequence length="323" mass="37123">MRPPTWDFYFYQLLSQRFELNDSDQRRLARLRKGYEGECRLDSSIQAAGLSSIYLQDVWLPSREGPATRGSQLDGLLVLPDCLLLLEAKHYSGSFRYQGKKSLLNDRPYHHNLVNQLENHVDDLRQFIESFHLPPIPIRALLIFTDDQLALEGTPGHFLTYAQWLDLLGQLTSRPPLASQSLYLRALSPWQFQNPHRPRQLAPVEEQLLRRGLLCGKCGWGPLERTRYKCSCPACDFSENKSRCYLRALYEYALLHPDQAITRRAVLDFLGEDANPKLVSKLLAHYAQQQAHGHGANVPYAIAQPHLKLHELLENPDQPIQIH</sequence>